<dbReference type="InterPro" id="IPR002109">
    <property type="entry name" value="Glutaredoxin"/>
</dbReference>
<organism evidence="11 12">
    <name type="scientific">Croceicoccus pelagius</name>
    <dbReference type="NCBI Taxonomy" id="1703341"/>
    <lineage>
        <taxon>Bacteria</taxon>
        <taxon>Pseudomonadati</taxon>
        <taxon>Pseudomonadota</taxon>
        <taxon>Alphaproteobacteria</taxon>
        <taxon>Sphingomonadales</taxon>
        <taxon>Erythrobacteraceae</taxon>
        <taxon>Croceicoccus</taxon>
    </lineage>
</organism>
<evidence type="ECO:0000256" key="4">
    <source>
        <dbReference type="ARBA" id="ARBA00019078"/>
    </source>
</evidence>
<sequence length="250" mass="27651">MSTQDTQKTAVLYRMVMDKHICPFGLKAKYLLQNKGFTVEDHHLVTKEQTEAFKAEHGVKTTPQTFIGGERIGGYEDLRRHLGLKVQDPDAVSYQPVLAVFAIAAGLALAVSWMVFGSPLTIRAGEWFVAFSMAILAMLKLQDVNKFATMFLGYDLLARRWVPYARIYPFAEATAGILMAGHLLSWLSIPLALFIGTVGTVSVFYAVYVQKRELKCACVGGSGRVPLGFVSLTENLAMIAMALWTLFAPY</sequence>
<dbReference type="InterPro" id="IPR009908">
    <property type="entry name" value="Methylamine_util_MauE"/>
</dbReference>
<evidence type="ECO:0000256" key="1">
    <source>
        <dbReference type="ARBA" id="ARBA00003475"/>
    </source>
</evidence>
<dbReference type="PROSITE" id="PS51354">
    <property type="entry name" value="GLUTAREDOXIN_2"/>
    <property type="match status" value="1"/>
</dbReference>
<dbReference type="GO" id="GO:0016020">
    <property type="term" value="C:membrane"/>
    <property type="evidence" value="ECO:0007669"/>
    <property type="project" value="UniProtKB-SubCell"/>
</dbReference>
<protein>
    <recommendedName>
        <fullName evidence="4">Methylamine utilization protein MauE</fullName>
    </recommendedName>
</protein>
<evidence type="ECO:0000259" key="9">
    <source>
        <dbReference type="Pfam" id="PF00462"/>
    </source>
</evidence>
<comment type="caution">
    <text evidence="11">The sequence shown here is derived from an EMBL/GenBank/DDBJ whole genome shotgun (WGS) entry which is preliminary data.</text>
</comment>
<feature type="domain" description="Methylamine utilisation protein MauE" evidence="10">
    <location>
        <begin position="124"/>
        <end position="247"/>
    </location>
</feature>
<dbReference type="GO" id="GO:0030416">
    <property type="term" value="P:methylamine metabolic process"/>
    <property type="evidence" value="ECO:0007669"/>
    <property type="project" value="InterPro"/>
</dbReference>
<name>A0A917DLM5_9SPHN</name>
<evidence type="ECO:0000256" key="6">
    <source>
        <dbReference type="ARBA" id="ARBA00022989"/>
    </source>
</evidence>
<evidence type="ECO:0000256" key="8">
    <source>
        <dbReference type="SAM" id="Phobius"/>
    </source>
</evidence>
<dbReference type="Gene3D" id="3.40.30.10">
    <property type="entry name" value="Glutaredoxin"/>
    <property type="match status" value="1"/>
</dbReference>
<proteinExistence type="predicted"/>
<keyword evidence="6 8" id="KW-1133">Transmembrane helix</keyword>
<evidence type="ECO:0000256" key="5">
    <source>
        <dbReference type="ARBA" id="ARBA00022692"/>
    </source>
</evidence>
<evidence type="ECO:0000256" key="2">
    <source>
        <dbReference type="ARBA" id="ARBA00004141"/>
    </source>
</evidence>
<dbReference type="InterPro" id="IPR036249">
    <property type="entry name" value="Thioredoxin-like_sf"/>
</dbReference>
<dbReference type="AlphaFoldDB" id="A0A917DLM5"/>
<dbReference type="PRINTS" id="PR00160">
    <property type="entry name" value="GLUTAREDOXIN"/>
</dbReference>
<feature type="transmembrane region" description="Helical" evidence="8">
    <location>
        <begin position="186"/>
        <end position="207"/>
    </location>
</feature>
<dbReference type="Proteomes" id="UP000598997">
    <property type="component" value="Unassembled WGS sequence"/>
</dbReference>
<accession>A0A917DLM5</accession>
<feature type="transmembrane region" description="Helical" evidence="8">
    <location>
        <begin position="97"/>
        <end position="116"/>
    </location>
</feature>
<keyword evidence="7 8" id="KW-0472">Membrane</keyword>
<dbReference type="Pfam" id="PF00462">
    <property type="entry name" value="Glutaredoxin"/>
    <property type="match status" value="1"/>
</dbReference>
<dbReference type="SUPFAM" id="SSF52833">
    <property type="entry name" value="Thioredoxin-like"/>
    <property type="match status" value="1"/>
</dbReference>
<comment type="function">
    <text evidence="1">May be specifically involved in the processing, transport, and/or maturation of the MADH beta-subunit.</text>
</comment>
<dbReference type="RefSeq" id="WP_066761657.1">
    <property type="nucleotide sequence ID" value="NZ_BMIO01000006.1"/>
</dbReference>
<dbReference type="Pfam" id="PF07291">
    <property type="entry name" value="MauE"/>
    <property type="match status" value="1"/>
</dbReference>
<comment type="pathway">
    <text evidence="3">One-carbon metabolism; methylamine degradation.</text>
</comment>
<keyword evidence="5 8" id="KW-0812">Transmembrane</keyword>
<evidence type="ECO:0000313" key="12">
    <source>
        <dbReference type="Proteomes" id="UP000598997"/>
    </source>
</evidence>
<reference evidence="11 12" key="1">
    <citation type="journal article" date="2014" name="Int. J. Syst. Evol. Microbiol.">
        <title>Complete genome sequence of Corynebacterium casei LMG S-19264T (=DSM 44701T), isolated from a smear-ripened cheese.</title>
        <authorList>
            <consortium name="US DOE Joint Genome Institute (JGI-PGF)"/>
            <person name="Walter F."/>
            <person name="Albersmeier A."/>
            <person name="Kalinowski J."/>
            <person name="Ruckert C."/>
        </authorList>
    </citation>
    <scope>NUCLEOTIDE SEQUENCE [LARGE SCALE GENOMIC DNA]</scope>
    <source>
        <strain evidence="11 12">CGMCC 1.15358</strain>
    </source>
</reference>
<feature type="transmembrane region" description="Helical" evidence="8">
    <location>
        <begin position="227"/>
        <end position="247"/>
    </location>
</feature>
<dbReference type="InterPro" id="IPR014025">
    <property type="entry name" value="Glutaredoxin_subgr"/>
</dbReference>
<evidence type="ECO:0000313" key="11">
    <source>
        <dbReference type="EMBL" id="GGD47322.1"/>
    </source>
</evidence>
<evidence type="ECO:0000256" key="3">
    <source>
        <dbReference type="ARBA" id="ARBA00004856"/>
    </source>
</evidence>
<evidence type="ECO:0000256" key="7">
    <source>
        <dbReference type="ARBA" id="ARBA00023136"/>
    </source>
</evidence>
<keyword evidence="12" id="KW-1185">Reference proteome</keyword>
<evidence type="ECO:0000259" key="10">
    <source>
        <dbReference type="Pfam" id="PF07291"/>
    </source>
</evidence>
<feature type="domain" description="Glutaredoxin" evidence="9">
    <location>
        <begin position="19"/>
        <end position="72"/>
    </location>
</feature>
<gene>
    <name evidence="11" type="ORF">GCM10010989_22010</name>
</gene>
<dbReference type="EMBL" id="BMIO01000006">
    <property type="protein sequence ID" value="GGD47322.1"/>
    <property type="molecule type" value="Genomic_DNA"/>
</dbReference>
<comment type="subcellular location">
    <subcellularLocation>
        <location evidence="2">Membrane</location>
        <topology evidence="2">Multi-pass membrane protein</topology>
    </subcellularLocation>
</comment>